<sequence>MLDEFADEIRGMAEPSSRGDGALVRLGTMKITVLEGDITEADVDAIVNAANSSLLGGGGVDGAIHRAAGPTLLEECREIRRTTHVRGLPPGEAVATGGGDLKADWVIHTVGPNRHQGQNDPRILESCFASSLDAAVEVGARSVAFPAIGGGVYGWSPRDVAEAAHRAIVAGREQGRWEEISEVQFILFHETMTSVFCQVFDHDQW</sequence>
<proteinExistence type="predicted"/>
<comment type="caution">
    <text evidence="2">The sequence shown here is derived from an EMBL/GenBank/DDBJ whole genome shotgun (WGS) entry which is preliminary data.</text>
</comment>
<accession>A0A366IE15</accession>
<dbReference type="SMART" id="SM00506">
    <property type="entry name" value="A1pp"/>
    <property type="match status" value="1"/>
</dbReference>
<dbReference type="Pfam" id="PF01661">
    <property type="entry name" value="Macro"/>
    <property type="match status" value="1"/>
</dbReference>
<dbReference type="NCBIfam" id="NF001664">
    <property type="entry name" value="PRK00431.1-6"/>
    <property type="match status" value="1"/>
</dbReference>
<dbReference type="PANTHER" id="PTHR11106">
    <property type="entry name" value="GANGLIOSIDE INDUCED DIFFERENTIATION ASSOCIATED PROTEIN 2-RELATED"/>
    <property type="match status" value="1"/>
</dbReference>
<evidence type="ECO:0000313" key="3">
    <source>
        <dbReference type="Proteomes" id="UP000253509"/>
    </source>
</evidence>
<organism evidence="2 3">
    <name type="scientific">Brevibacterium celere</name>
    <dbReference type="NCBI Taxonomy" id="225845"/>
    <lineage>
        <taxon>Bacteria</taxon>
        <taxon>Bacillati</taxon>
        <taxon>Actinomycetota</taxon>
        <taxon>Actinomycetes</taxon>
        <taxon>Micrococcales</taxon>
        <taxon>Brevibacteriaceae</taxon>
        <taxon>Brevibacterium</taxon>
    </lineage>
</organism>
<dbReference type="InterPro" id="IPR043472">
    <property type="entry name" value="Macro_dom-like"/>
</dbReference>
<dbReference type="SUPFAM" id="SSF52949">
    <property type="entry name" value="Macro domain-like"/>
    <property type="match status" value="1"/>
</dbReference>
<evidence type="ECO:0000259" key="1">
    <source>
        <dbReference type="PROSITE" id="PS51154"/>
    </source>
</evidence>
<feature type="domain" description="Macro" evidence="1">
    <location>
        <begin position="18"/>
        <end position="204"/>
    </location>
</feature>
<protein>
    <submittedName>
        <fullName evidence="2">O-acetyl-ADP-ribose deacetylase (Regulator of RNase III)</fullName>
    </submittedName>
</protein>
<dbReference type="PANTHER" id="PTHR11106:SF27">
    <property type="entry name" value="MACRO DOMAIN-CONTAINING PROTEIN"/>
    <property type="match status" value="1"/>
</dbReference>
<dbReference type="InterPro" id="IPR002589">
    <property type="entry name" value="Macro_dom"/>
</dbReference>
<dbReference type="Proteomes" id="UP000253509">
    <property type="component" value="Unassembled WGS sequence"/>
</dbReference>
<dbReference type="Gene3D" id="3.40.220.10">
    <property type="entry name" value="Leucine Aminopeptidase, subunit E, domain 1"/>
    <property type="match status" value="1"/>
</dbReference>
<name>A0A366IE15_9MICO</name>
<dbReference type="PROSITE" id="PS51154">
    <property type="entry name" value="MACRO"/>
    <property type="match status" value="1"/>
</dbReference>
<dbReference type="EMBL" id="QNSB01000013">
    <property type="protein sequence ID" value="RBP69350.1"/>
    <property type="molecule type" value="Genomic_DNA"/>
</dbReference>
<reference evidence="2 3" key="1">
    <citation type="submission" date="2018-06" db="EMBL/GenBank/DDBJ databases">
        <title>Freshwater and sediment microbial communities from various areas in North America, analyzing microbe dynamics in response to fracking.</title>
        <authorList>
            <person name="Lamendella R."/>
        </authorList>
    </citation>
    <scope>NUCLEOTIDE SEQUENCE [LARGE SCALE GENOMIC DNA]</scope>
    <source>
        <strain evidence="2 3">3b_TX</strain>
    </source>
</reference>
<dbReference type="AlphaFoldDB" id="A0A366IE15"/>
<gene>
    <name evidence="2" type="ORF">DFO65_11348</name>
</gene>
<keyword evidence="3" id="KW-1185">Reference proteome</keyword>
<evidence type="ECO:0000313" key="2">
    <source>
        <dbReference type="EMBL" id="RBP69350.1"/>
    </source>
</evidence>